<feature type="transmembrane region" description="Helical" evidence="1">
    <location>
        <begin position="311"/>
        <end position="333"/>
    </location>
</feature>
<dbReference type="InterPro" id="IPR026898">
    <property type="entry name" value="PrsW"/>
</dbReference>
<feature type="transmembrane region" description="Helical" evidence="1">
    <location>
        <begin position="247"/>
        <end position="269"/>
    </location>
</feature>
<dbReference type="eggNOG" id="ENOG502SBWE">
    <property type="taxonomic scope" value="Eukaryota"/>
</dbReference>
<dbReference type="OMA" id="FRWVFRQ"/>
<dbReference type="RefSeq" id="XP_005825144.1">
    <property type="nucleotide sequence ID" value="XM_005825087.1"/>
</dbReference>
<dbReference type="AlphaFoldDB" id="L1IQK5"/>
<proteinExistence type="predicted"/>
<feature type="transmembrane region" description="Helical" evidence="1">
    <location>
        <begin position="168"/>
        <end position="185"/>
    </location>
</feature>
<name>L1IQK5_GUITC</name>
<feature type="transmembrane region" description="Helical" evidence="1">
    <location>
        <begin position="281"/>
        <end position="305"/>
    </location>
</feature>
<dbReference type="PANTHER" id="PTHR36844:SF1">
    <property type="entry name" value="PROTEASE PRSW"/>
    <property type="match status" value="1"/>
</dbReference>
<protein>
    <recommendedName>
        <fullName evidence="5">PrsW family intramembrane metalloprotease</fullName>
    </recommendedName>
</protein>
<dbReference type="Pfam" id="PF13367">
    <property type="entry name" value="PrsW-protease"/>
    <property type="match status" value="1"/>
</dbReference>
<dbReference type="Proteomes" id="UP000011087">
    <property type="component" value="Unassembled WGS sequence"/>
</dbReference>
<dbReference type="HOGENOM" id="CLU_766060_0_0_1"/>
<feature type="transmembrane region" description="Helical" evidence="1">
    <location>
        <begin position="26"/>
        <end position="44"/>
    </location>
</feature>
<reference evidence="4" key="2">
    <citation type="submission" date="2012-11" db="EMBL/GenBank/DDBJ databases">
        <authorList>
            <person name="Kuo A."/>
            <person name="Curtis B.A."/>
            <person name="Tanifuji G."/>
            <person name="Burki F."/>
            <person name="Gruber A."/>
            <person name="Irimia M."/>
            <person name="Maruyama S."/>
            <person name="Arias M.C."/>
            <person name="Ball S.G."/>
            <person name="Gile G.H."/>
            <person name="Hirakawa Y."/>
            <person name="Hopkins J.F."/>
            <person name="Rensing S.A."/>
            <person name="Schmutz J."/>
            <person name="Symeonidi A."/>
            <person name="Elias M."/>
            <person name="Eveleigh R.J."/>
            <person name="Herman E.K."/>
            <person name="Klute M.J."/>
            <person name="Nakayama T."/>
            <person name="Obornik M."/>
            <person name="Reyes-Prieto A."/>
            <person name="Armbrust E.V."/>
            <person name="Aves S.J."/>
            <person name="Beiko R.G."/>
            <person name="Coutinho P."/>
            <person name="Dacks J.B."/>
            <person name="Durnford D.G."/>
            <person name="Fast N.M."/>
            <person name="Green B.R."/>
            <person name="Grisdale C."/>
            <person name="Hempe F."/>
            <person name="Henrissat B."/>
            <person name="Hoppner M.P."/>
            <person name="Ishida K.-I."/>
            <person name="Kim E."/>
            <person name="Koreny L."/>
            <person name="Kroth P.G."/>
            <person name="Liu Y."/>
            <person name="Malik S.-B."/>
            <person name="Maier U.G."/>
            <person name="McRose D."/>
            <person name="Mock T."/>
            <person name="Neilson J.A."/>
            <person name="Onodera N.T."/>
            <person name="Poole A.M."/>
            <person name="Pritham E.J."/>
            <person name="Richards T.A."/>
            <person name="Rocap G."/>
            <person name="Roy S.W."/>
            <person name="Sarai C."/>
            <person name="Schaack S."/>
            <person name="Shirato S."/>
            <person name="Slamovits C.H."/>
            <person name="Spencer D.F."/>
            <person name="Suzuki S."/>
            <person name="Worden A.Z."/>
            <person name="Zauner S."/>
            <person name="Barry K."/>
            <person name="Bell C."/>
            <person name="Bharti A.K."/>
            <person name="Crow J.A."/>
            <person name="Grimwood J."/>
            <person name="Kramer R."/>
            <person name="Lindquist E."/>
            <person name="Lucas S."/>
            <person name="Salamov A."/>
            <person name="McFadden G.I."/>
            <person name="Lane C.E."/>
            <person name="Keeling P.J."/>
            <person name="Gray M.W."/>
            <person name="Grigoriev I.V."/>
            <person name="Archibald J.M."/>
        </authorList>
    </citation>
    <scope>NUCLEOTIDE SEQUENCE</scope>
    <source>
        <strain evidence="4">CCMP2712</strain>
    </source>
</reference>
<dbReference type="KEGG" id="gtt:GUITHDRAFT_115711"/>
<keyword evidence="1" id="KW-1133">Transmembrane helix</keyword>
<sequence>MKMDWAFLLFLLATSIYITYHNPDDAALLPGFFVPPVLILYVIYWRKLRDEIPLDLVIKTFAFGFLPGAAVVMILELILAGIFFFVCFNEQIEGWFSALSSLTTMNGSNAPREVHFTIAQQLFHRLHRPQQISRTLVDHVLQAQGGGDTDPLTDIESAYGIVIKRSPGFYLFIALMAYVIAAGTEESLKYFTPLRFQACRNSSSKFVFLVCAVSCALGFSTVENMGYAMGSRGEEGQASLSARAYTAYSRAVVAITAHGVCGGLVGVGLTKKHVLGKSWGFPRILLPSLLVHGTFDFQQLLIAVLVWNVEVQNICVVVLNSIVLVGASVWYAVKGLDLTLTTQTPHEGVELRDDVRLLGQQA</sequence>
<gene>
    <name evidence="2" type="ORF">GUITHDRAFT_115711</name>
</gene>
<evidence type="ECO:0000256" key="1">
    <source>
        <dbReference type="SAM" id="Phobius"/>
    </source>
</evidence>
<accession>L1IQK5</accession>
<dbReference type="PANTHER" id="PTHR36844">
    <property type="entry name" value="PROTEASE PRSW"/>
    <property type="match status" value="1"/>
</dbReference>
<keyword evidence="1" id="KW-0472">Membrane</keyword>
<dbReference type="EMBL" id="JH993051">
    <property type="protein sequence ID" value="EKX38164.1"/>
    <property type="molecule type" value="Genomic_DNA"/>
</dbReference>
<reference evidence="2 4" key="1">
    <citation type="journal article" date="2012" name="Nature">
        <title>Algal genomes reveal evolutionary mosaicism and the fate of nucleomorphs.</title>
        <authorList>
            <consortium name="DOE Joint Genome Institute"/>
            <person name="Curtis B.A."/>
            <person name="Tanifuji G."/>
            <person name="Burki F."/>
            <person name="Gruber A."/>
            <person name="Irimia M."/>
            <person name="Maruyama S."/>
            <person name="Arias M.C."/>
            <person name="Ball S.G."/>
            <person name="Gile G.H."/>
            <person name="Hirakawa Y."/>
            <person name="Hopkins J.F."/>
            <person name="Kuo A."/>
            <person name="Rensing S.A."/>
            <person name="Schmutz J."/>
            <person name="Symeonidi A."/>
            <person name="Elias M."/>
            <person name="Eveleigh R.J."/>
            <person name="Herman E.K."/>
            <person name="Klute M.J."/>
            <person name="Nakayama T."/>
            <person name="Obornik M."/>
            <person name="Reyes-Prieto A."/>
            <person name="Armbrust E.V."/>
            <person name="Aves S.J."/>
            <person name="Beiko R.G."/>
            <person name="Coutinho P."/>
            <person name="Dacks J.B."/>
            <person name="Durnford D.G."/>
            <person name="Fast N.M."/>
            <person name="Green B.R."/>
            <person name="Grisdale C.J."/>
            <person name="Hempel F."/>
            <person name="Henrissat B."/>
            <person name="Hoppner M.P."/>
            <person name="Ishida K."/>
            <person name="Kim E."/>
            <person name="Koreny L."/>
            <person name="Kroth P.G."/>
            <person name="Liu Y."/>
            <person name="Malik S.B."/>
            <person name="Maier U.G."/>
            <person name="McRose D."/>
            <person name="Mock T."/>
            <person name="Neilson J.A."/>
            <person name="Onodera N.T."/>
            <person name="Poole A.M."/>
            <person name="Pritham E.J."/>
            <person name="Richards T.A."/>
            <person name="Rocap G."/>
            <person name="Roy S.W."/>
            <person name="Sarai C."/>
            <person name="Schaack S."/>
            <person name="Shirato S."/>
            <person name="Slamovits C.H."/>
            <person name="Spencer D.F."/>
            <person name="Suzuki S."/>
            <person name="Worden A.Z."/>
            <person name="Zauner S."/>
            <person name="Barry K."/>
            <person name="Bell C."/>
            <person name="Bharti A.K."/>
            <person name="Crow J.A."/>
            <person name="Grimwood J."/>
            <person name="Kramer R."/>
            <person name="Lindquist E."/>
            <person name="Lucas S."/>
            <person name="Salamov A."/>
            <person name="McFadden G.I."/>
            <person name="Lane C.E."/>
            <person name="Keeling P.J."/>
            <person name="Gray M.W."/>
            <person name="Grigoriev I.V."/>
            <person name="Archibald J.M."/>
        </authorList>
    </citation>
    <scope>NUCLEOTIDE SEQUENCE</scope>
    <source>
        <strain evidence="2 4">CCMP2712</strain>
    </source>
</reference>
<keyword evidence="4" id="KW-1185">Reference proteome</keyword>
<dbReference type="GO" id="GO:0008233">
    <property type="term" value="F:peptidase activity"/>
    <property type="evidence" value="ECO:0007669"/>
    <property type="project" value="InterPro"/>
</dbReference>
<keyword evidence="1" id="KW-0812">Transmembrane</keyword>
<organism evidence="2">
    <name type="scientific">Guillardia theta (strain CCMP2712)</name>
    <name type="common">Cryptophyte</name>
    <dbReference type="NCBI Taxonomy" id="905079"/>
    <lineage>
        <taxon>Eukaryota</taxon>
        <taxon>Cryptophyceae</taxon>
        <taxon>Pyrenomonadales</taxon>
        <taxon>Geminigeraceae</taxon>
        <taxon>Guillardia</taxon>
    </lineage>
</organism>
<dbReference type="PaxDb" id="55529-EKX38164"/>
<dbReference type="OrthoDB" id="125546at2759"/>
<dbReference type="GeneID" id="17294857"/>
<dbReference type="STRING" id="905079.L1IQK5"/>
<feature type="transmembrane region" description="Helical" evidence="1">
    <location>
        <begin position="56"/>
        <end position="86"/>
    </location>
</feature>
<dbReference type="EnsemblProtists" id="EKX38164">
    <property type="protein sequence ID" value="EKX38164"/>
    <property type="gene ID" value="GUITHDRAFT_115711"/>
</dbReference>
<feature type="transmembrane region" description="Helical" evidence="1">
    <location>
        <begin position="206"/>
        <end position="227"/>
    </location>
</feature>
<evidence type="ECO:0000313" key="2">
    <source>
        <dbReference type="EMBL" id="EKX38164.1"/>
    </source>
</evidence>
<evidence type="ECO:0000313" key="3">
    <source>
        <dbReference type="EnsemblProtists" id="EKX38164"/>
    </source>
</evidence>
<evidence type="ECO:0000313" key="4">
    <source>
        <dbReference type="Proteomes" id="UP000011087"/>
    </source>
</evidence>
<reference evidence="3" key="3">
    <citation type="submission" date="2016-03" db="UniProtKB">
        <authorList>
            <consortium name="EnsemblProtists"/>
        </authorList>
    </citation>
    <scope>IDENTIFICATION</scope>
</reference>
<evidence type="ECO:0008006" key="5">
    <source>
        <dbReference type="Google" id="ProtNLM"/>
    </source>
</evidence>